<feature type="compositionally biased region" description="Low complexity" evidence="1">
    <location>
        <begin position="308"/>
        <end position="327"/>
    </location>
</feature>
<organism evidence="2 3">
    <name type="scientific">Paenibacillus phyllosphaerae</name>
    <dbReference type="NCBI Taxonomy" id="274593"/>
    <lineage>
        <taxon>Bacteria</taxon>
        <taxon>Bacillati</taxon>
        <taxon>Bacillota</taxon>
        <taxon>Bacilli</taxon>
        <taxon>Bacillales</taxon>
        <taxon>Paenibacillaceae</taxon>
        <taxon>Paenibacillus</taxon>
    </lineage>
</organism>
<evidence type="ECO:0000313" key="3">
    <source>
        <dbReference type="Proteomes" id="UP000570361"/>
    </source>
</evidence>
<feature type="region of interest" description="Disordered" evidence="1">
    <location>
        <begin position="295"/>
        <end position="365"/>
    </location>
</feature>
<evidence type="ECO:0000256" key="1">
    <source>
        <dbReference type="SAM" id="MobiDB-lite"/>
    </source>
</evidence>
<dbReference type="Proteomes" id="UP000570361">
    <property type="component" value="Unassembled WGS sequence"/>
</dbReference>
<dbReference type="EMBL" id="JACHXK010000005">
    <property type="protein sequence ID" value="MBB3110587.1"/>
    <property type="molecule type" value="Genomic_DNA"/>
</dbReference>
<feature type="region of interest" description="Disordered" evidence="1">
    <location>
        <begin position="24"/>
        <end position="48"/>
    </location>
</feature>
<feature type="compositionally biased region" description="Gly residues" evidence="1">
    <location>
        <begin position="328"/>
        <end position="365"/>
    </location>
</feature>
<proteinExistence type="predicted"/>
<keyword evidence="3" id="KW-1185">Reference proteome</keyword>
<protein>
    <submittedName>
        <fullName evidence="2">Uncharacterized protein</fullName>
    </submittedName>
</protein>
<gene>
    <name evidence="2" type="ORF">FHS18_002654</name>
</gene>
<evidence type="ECO:0000313" key="2">
    <source>
        <dbReference type="EMBL" id="MBB3110587.1"/>
    </source>
</evidence>
<dbReference type="RefSeq" id="WP_183600496.1">
    <property type="nucleotide sequence ID" value="NZ_JACHXK010000005.1"/>
</dbReference>
<feature type="compositionally biased region" description="Basic and acidic residues" evidence="1">
    <location>
        <begin position="295"/>
        <end position="307"/>
    </location>
</feature>
<reference evidence="2 3" key="1">
    <citation type="submission" date="2020-08" db="EMBL/GenBank/DDBJ databases">
        <title>Genomic Encyclopedia of Type Strains, Phase III (KMG-III): the genomes of soil and plant-associated and newly described type strains.</title>
        <authorList>
            <person name="Whitman W."/>
        </authorList>
    </citation>
    <scope>NUCLEOTIDE SEQUENCE [LARGE SCALE GENOMIC DNA]</scope>
    <source>
        <strain evidence="2 3">CECT 5862</strain>
    </source>
</reference>
<name>A0A7W5AXL0_9BACL</name>
<accession>A0A7W5AXL0</accession>
<comment type="caution">
    <text evidence="2">The sequence shown here is derived from an EMBL/GenBank/DDBJ whole genome shotgun (WGS) entry which is preliminary data.</text>
</comment>
<dbReference type="AlphaFoldDB" id="A0A7W5AXL0"/>
<sequence>MTVIIVLLIVVFSLLVIARSAGGSSRKQTNVGGGGRPGNGSSRQKSVPLFRGTPPEALGIPAEHPARKAAERLEAALSGDFEARVKDRVMKPALGIREEEWQWRWFELKRYFLMCGLLRSVPMYSEKVDDVWHEMLMFTREYEQFCKTFCGRLIHHAPHAPGAQPEQGERAWFDWVYGELFPLAWSSERLWGRFYKTRLPRQRIEEFELWDRNELLRQRFNTEAIEAHPDLAQAADYLLDRGSKLAVYARENKGRPYKRRDNTWDSDTVLMTGAMSGVFFASSLEPEHIFEQEMNQAREEGRQRDDSGSSGSYYACSSGDNGSNDGSRCGGGSDSGGSSGGDSGGGGSSCSSGGGSSCGSGCGSS</sequence>